<reference evidence="7" key="1">
    <citation type="submission" date="2020-01" db="EMBL/GenBank/DDBJ databases">
        <title>Development of genomics and gene disruption for Polysphondylium violaceum indicates a role for the polyketide synthase stlB in stalk morphogenesis.</title>
        <authorList>
            <person name="Narita B."/>
            <person name="Kawabe Y."/>
            <person name="Kin K."/>
            <person name="Saito T."/>
            <person name="Gibbs R."/>
            <person name="Kuspa A."/>
            <person name="Muzny D."/>
            <person name="Queller D."/>
            <person name="Richards S."/>
            <person name="Strassman J."/>
            <person name="Sucgang R."/>
            <person name="Worley K."/>
            <person name="Schaap P."/>
        </authorList>
    </citation>
    <scope>NUCLEOTIDE SEQUENCE</scope>
    <source>
        <strain evidence="7">QSvi11</strain>
    </source>
</reference>
<feature type="domain" description="ComC supersandwich" evidence="3">
    <location>
        <begin position="1048"/>
        <end position="1253"/>
    </location>
</feature>
<organism evidence="7 8">
    <name type="scientific">Polysphondylium violaceum</name>
    <dbReference type="NCBI Taxonomy" id="133409"/>
    <lineage>
        <taxon>Eukaryota</taxon>
        <taxon>Amoebozoa</taxon>
        <taxon>Evosea</taxon>
        <taxon>Eumycetozoa</taxon>
        <taxon>Dictyostelia</taxon>
        <taxon>Dictyosteliales</taxon>
        <taxon>Dictyosteliaceae</taxon>
        <taxon>Polysphondylium</taxon>
    </lineage>
</organism>
<feature type="transmembrane region" description="Helical" evidence="1">
    <location>
        <begin position="1283"/>
        <end position="1305"/>
    </location>
</feature>
<dbReference type="InterPro" id="IPR054484">
    <property type="entry name" value="ComC_SSD"/>
</dbReference>
<dbReference type="EMBL" id="AJWJ01000411">
    <property type="protein sequence ID" value="KAF2071118.1"/>
    <property type="molecule type" value="Genomic_DNA"/>
</dbReference>
<dbReference type="Pfam" id="PF23033">
    <property type="entry name" value="DUF7034"/>
    <property type="match status" value="2"/>
</dbReference>
<accession>A0A8J4PP42</accession>
<evidence type="ECO:0000313" key="8">
    <source>
        <dbReference type="Proteomes" id="UP000695562"/>
    </source>
</evidence>
<sequence length="2617" mass="292208">MFKEIIFVFLLSIGTFWVEAAPEIKDVTPYFQSNDMYPANGVCARTYHILLNDTNIYFQTSSMIKLLNEFEGIKLYEYRASFSPRAGPGMDDISFSDTDSNSYVYPQFLKYYCPSTTPLPNFSYNRTTIYPELNVNGYYGAILNSPDYQYYMSIQTSGVTQFVGTKSFYYTFSIVPSSLLGTFVFSIQDSNGGSKTLSLPSFVTTDNLMPAFQVTEYPQTVDPVNYYHLYWTVKIATTDKYLLAGVGHNLNSKILLPVSGQVTNATYLLVGPYSDFLLTKTFQVAAFQGSSFSPLLTHSRIFVKQYQYSFDSINAKVDDLNSFYLESESIRFEGVVYLKKSYTAMTNILPLERTLITQYPFGYLSVNATGMKFGAMFPAIDRINPIQFSFAQSFASTLMSQYSFGFQEANYASVIDSIELLESDTDVTILMAVHQPYFGSISMICVQSQGTYSLGTVLTQSHLVKGSMVKGLFRKVISKKELIQWEENLVFTIYNQKFNTSATTSYRVYNRNGAVAPSNPTTLPPLPDGILDMYFEKNDVDVSYLSVSNSLYIKLNSTKQNYLLSFTPSFYLHYSRYDINQQYLDETSFYSVWDKSKECYRVDFTIPQNRYTGVIGYKLMPYNRDHVFWVNLIGDKAELRVKSTNADMLPPIVRSVNQYPSFSISPTQNTAIGFRIAIEDDVNGFKNGLITIKSEYDRQGYNFTITPADAVSGNMYYGEYSLYFQVTTKDISQEFYISYMRLEDTTGNTAIYPSYDDVSPLLKFEHSLIPKITLTQATPVADIKPPFITKLVYYPKEINDTTEYITIEFIVKDDTVGISSRHMPSVYLTSSLFEILSNTSQSVLSVNLDNTSTYKTSIYIPRGFGVPYVYLSIYNLVDNNLNIGAYTAQDLYESGLPYKIDSSIANTPIIVSAVNTKSNEYLIQGARFGLVAADVSIKVTQSNGVDSYLIKNFISFSFEAIATDQIDSYDGKDITIQIFVDGVASNIYSISIAHDSSSSGTTNQPFCITDAKCGGSLQGQCKNGNCVCINPYYGIDCTSKLIDNSTQTINQTVPSVTIDYKSLSSLVSIYSLKELDMNGGLLSEHVFRDWNYTQAKNTYFYKTFVQNTEIKVTLEKFEQETNITFAGSNIIMQPLSIKYTIDLGPYPFVSSLNSLQLVMRAGIETTEKDSCSVVESGVDNNSEIDYCRVQINDVSLYGRFIKRGIVDSRIRSITNTISDDKATSSSSSTNSFIGINIPNYKRFVKIDPDFSVLVDSVPANSRAGSQCSSSLKESKSGLSVGQIVGIAVGGAVFLLILIFLILLFITRKFEDKTIGIKLRRVLKNIVTNNAYASNGRCNMKKYIVVNSTGDAEDITLPAEYSLKGQYDRVSFYIVSLLVQGSPDVGYVDLVYNISTKQYTLSNFFKYSCPNTAPLIQVEHVPTLYSKVDPFGKYILTGKFLYDHYMIFSPGMPMEMIDIQYTVFIPPRSISDLSLTPTISYPLMDSFGQNINYNINNFITSLHNLDTINPIATTPNVNVLYYHSYFLFKVETSDPYYLTVDDTFGYSQILLPISGSLTNATYLMKKVNPDVTTSKTFETLSFKNSSLSFSPIYSEAIDFTAFSQSPQGSLLTQMMIGDLIIYGFKVSPVRLDTTNILKKLYFTNQVSRIVNYNYGLTGGSKTNVERTFLFPSAKNITHSIQFGQNFNNLGYPTTISIGDSSSDTPPSLDIFEIQDLGQSFVFIIGVTQPKGGYTSSIIITTALIRNTIEIYPSDLVKGSIEKGVFKKIVLKKEFINLQGDLQILILNRYWQATSFSSGYLFNKFGGIIPSNPNSATIRYPTFIKEIYFEKNDVDVSNGPVSNSLYIKLDSAKQNYVLSFKPSFHIHLKKFNPNDANLDETTFYSVWDTIKSCYRIDFTIPAKRFSGPIGYQIMPLNVDNTRLYNVFNTDAELRVFSSNADMMPPLVSFVNAFYQNPKTLAFKLTVLDDSGFKMGKITIKSELDYQGYNFTFTPNDATIAEDTIFNSTFVFPITIPDVVVSSEYYISYLYLEDVNGDYSIYPSYDDISPFLMYDHNAIPKFSLIAGNPSETNPPTIISFKVTPDHIDETTTSISFYFTISDGTDGSGVSLRHLPEVYLTSVHSQVIGNQSTILSSSLTSVDYLCKIIIPAGFGAPIPVLISVFNIYDNLLNINSYSTNNLNSAGFQYSLSSTMGNGPVLTQSNSITQSNQIVSIQGVKFGLDPSVVRIKVTQSNGISYYITNFLSFDSNLIQTDEIDSFDTKNVNIQLEVDGELSNSLEVAINIPASTNPPSNNIEPICTSDTQCGGSSQGQCKNGNCICISPFYGIDCTSKLVANSTQTINQTIPDIFIAYQSLSSLVSIYSLKELNNNGDLVFETKFKDWNYTKDGNLNTYVTTVKGSTIIKVIVEKFEQETNITFAGSNIIMQPLSIKYTIDLGPYPFVSSLNSLQLVMKAGIETIEKDSCSVVESGADNNSEIDYCRVQINDVSLYGRFIKRGIVDSRISSITNTISTNPTESSSNMTNSFIGINIPNYKRFVRIDPDFSVLIDSRVASTRSGAICSEKEQLAISNGLTAAQITGIVIGGVAFLVLLIAGTAYILHKRSIKLRIFYLRTKGQLGK</sequence>
<feature type="domain" description="DUF7034" evidence="4">
    <location>
        <begin position="786"/>
        <end position="904"/>
    </location>
</feature>
<protein>
    <recommendedName>
        <fullName evidence="9">EGF-like domain-containing protein</fullName>
    </recommendedName>
</protein>
<evidence type="ECO:0000256" key="2">
    <source>
        <dbReference type="SAM" id="SignalP"/>
    </source>
</evidence>
<dbReference type="Pfam" id="PF22933">
    <property type="entry name" value="ComC_SSD"/>
    <property type="match status" value="2"/>
</dbReference>
<dbReference type="PANTHER" id="PTHR31378:SF40">
    <property type="entry name" value="EGF-LIKE DOMAIN-CONTAINING PROTEIN"/>
    <property type="match status" value="1"/>
</dbReference>
<evidence type="ECO:0000259" key="6">
    <source>
        <dbReference type="Pfam" id="PF25820"/>
    </source>
</evidence>
<evidence type="ECO:0000256" key="1">
    <source>
        <dbReference type="SAM" id="Phobius"/>
    </source>
</evidence>
<feature type="domain" description="DUF7034" evidence="4">
    <location>
        <begin position="2072"/>
        <end position="2191"/>
    </location>
</feature>
<dbReference type="Pfam" id="PF23034">
    <property type="entry name" value="DUF7035"/>
    <property type="match status" value="2"/>
</dbReference>
<proteinExistence type="predicted"/>
<gene>
    <name evidence="7" type="ORF">CYY_007566</name>
</gene>
<feature type="chain" id="PRO_5035246565" description="EGF-like domain-containing protein" evidence="2">
    <location>
        <begin position="21"/>
        <end position="2617"/>
    </location>
</feature>
<feature type="signal peptide" evidence="2">
    <location>
        <begin position="1"/>
        <end position="20"/>
    </location>
</feature>
<dbReference type="InterPro" id="IPR055463">
    <property type="entry name" value="DUF7035"/>
</dbReference>
<dbReference type="PANTHER" id="PTHR31378">
    <property type="entry name" value="EGF-LIKE DOMAIN-CONTAINING PROTEIN-RELATED-RELATED"/>
    <property type="match status" value="1"/>
</dbReference>
<feature type="domain" description="DUF7949" evidence="6">
    <location>
        <begin position="1007"/>
        <end position="1040"/>
    </location>
</feature>
<feature type="domain" description="ComC supersandwich" evidence="3">
    <location>
        <begin position="2345"/>
        <end position="2544"/>
    </location>
</feature>
<name>A0A8J4PP42_9MYCE</name>
<keyword evidence="1" id="KW-0472">Membrane</keyword>
<feature type="domain" description="DUF7035" evidence="5">
    <location>
        <begin position="1938"/>
        <end position="2055"/>
    </location>
</feature>
<evidence type="ECO:0000259" key="3">
    <source>
        <dbReference type="Pfam" id="PF22933"/>
    </source>
</evidence>
<keyword evidence="2" id="KW-0732">Signal</keyword>
<dbReference type="Pfam" id="PF25820">
    <property type="entry name" value="DUF7949"/>
    <property type="match status" value="2"/>
</dbReference>
<keyword evidence="8" id="KW-1185">Reference proteome</keyword>
<keyword evidence="1" id="KW-0812">Transmembrane</keyword>
<evidence type="ECO:0000259" key="5">
    <source>
        <dbReference type="Pfam" id="PF23034"/>
    </source>
</evidence>
<evidence type="ECO:0008006" key="9">
    <source>
        <dbReference type="Google" id="ProtNLM"/>
    </source>
</evidence>
<evidence type="ECO:0000313" key="7">
    <source>
        <dbReference type="EMBL" id="KAF2071118.1"/>
    </source>
</evidence>
<dbReference type="Proteomes" id="UP000695562">
    <property type="component" value="Unassembled WGS sequence"/>
</dbReference>
<keyword evidence="1" id="KW-1133">Transmembrane helix</keyword>
<feature type="transmembrane region" description="Helical" evidence="1">
    <location>
        <begin position="2575"/>
        <end position="2597"/>
    </location>
</feature>
<feature type="domain" description="DUF7949" evidence="6">
    <location>
        <begin position="2297"/>
        <end position="2330"/>
    </location>
</feature>
<dbReference type="InterPro" id="IPR057709">
    <property type="entry name" value="DUF7949"/>
</dbReference>
<dbReference type="InterPro" id="IPR055462">
    <property type="entry name" value="DUF7034"/>
</dbReference>
<feature type="domain" description="DUF7035" evidence="5">
    <location>
        <begin position="646"/>
        <end position="773"/>
    </location>
</feature>
<evidence type="ECO:0000259" key="4">
    <source>
        <dbReference type="Pfam" id="PF23033"/>
    </source>
</evidence>
<comment type="caution">
    <text evidence="7">The sequence shown here is derived from an EMBL/GenBank/DDBJ whole genome shotgun (WGS) entry which is preliminary data.</text>
</comment>